<sequence length="127" mass="13007">AGAGHRLVGIDDDAPDGVDLVQGVEGHDHLDGGAVGVGDNPPVPADIPDVDLRHDQRHGLVHAPGGAVIDDHGAGPGGHGRKVPALVGPGGKQGDIHALKRVGRGFLHLDFPVTDRQLLARRAVRGE</sequence>
<evidence type="ECO:0000313" key="2">
    <source>
        <dbReference type="EMBL" id="KKR74139.1"/>
    </source>
</evidence>
<evidence type="ECO:0000256" key="1">
    <source>
        <dbReference type="SAM" id="MobiDB-lite"/>
    </source>
</evidence>
<protein>
    <submittedName>
        <fullName evidence="2">Uncharacterized protein</fullName>
    </submittedName>
</protein>
<feature type="non-terminal residue" evidence="2">
    <location>
        <position position="1"/>
    </location>
</feature>
<evidence type="ECO:0000313" key="3">
    <source>
        <dbReference type="Proteomes" id="UP000034013"/>
    </source>
</evidence>
<dbReference type="EMBL" id="LBZO01000005">
    <property type="protein sequence ID" value="KKR74139.1"/>
    <property type="molecule type" value="Genomic_DNA"/>
</dbReference>
<reference evidence="2 3" key="1">
    <citation type="journal article" date="2015" name="Nature">
        <title>rRNA introns, odd ribosomes, and small enigmatic genomes across a large radiation of phyla.</title>
        <authorList>
            <person name="Brown C.T."/>
            <person name="Hug L.A."/>
            <person name="Thomas B.C."/>
            <person name="Sharon I."/>
            <person name="Castelle C.J."/>
            <person name="Singh A."/>
            <person name="Wilkins M.J."/>
            <person name="Williams K.H."/>
            <person name="Banfield J.F."/>
        </authorList>
    </citation>
    <scope>NUCLEOTIDE SEQUENCE [LARGE SCALE GENOMIC DNA]</scope>
</reference>
<dbReference type="Proteomes" id="UP000034013">
    <property type="component" value="Unassembled WGS sequence"/>
</dbReference>
<proteinExistence type="predicted"/>
<accession>A0A0G0TB51</accession>
<comment type="caution">
    <text evidence="2">The sequence shown here is derived from an EMBL/GenBank/DDBJ whole genome shotgun (WGS) entry which is preliminary data.</text>
</comment>
<organism evidence="2 3">
    <name type="scientific">Candidatus Woesebacteria bacterium GW2011_GWA2_40_7</name>
    <dbReference type="NCBI Taxonomy" id="1618562"/>
    <lineage>
        <taxon>Bacteria</taxon>
        <taxon>Candidatus Woeseibacteriota</taxon>
    </lineage>
</organism>
<name>A0A0G0TB51_9BACT</name>
<dbReference type="AlphaFoldDB" id="A0A0G0TB51"/>
<gene>
    <name evidence="2" type="ORF">UU16_C0005G0026</name>
</gene>
<feature type="region of interest" description="Disordered" evidence="1">
    <location>
        <begin position="62"/>
        <end position="91"/>
    </location>
</feature>